<evidence type="ECO:0000259" key="4">
    <source>
        <dbReference type="PROSITE" id="PS50014"/>
    </source>
</evidence>
<dbReference type="InterPro" id="IPR029614">
    <property type="entry name" value="CECR2"/>
</dbReference>
<dbReference type="GO" id="GO:0006338">
    <property type="term" value="P:chromatin remodeling"/>
    <property type="evidence" value="ECO:0007669"/>
    <property type="project" value="InterPro"/>
</dbReference>
<evidence type="ECO:0000256" key="1">
    <source>
        <dbReference type="ARBA" id="ARBA00023117"/>
    </source>
</evidence>
<feature type="region of interest" description="Disordered" evidence="3">
    <location>
        <begin position="906"/>
        <end position="927"/>
    </location>
</feature>
<dbReference type="InterPro" id="IPR036427">
    <property type="entry name" value="Bromodomain-like_sf"/>
</dbReference>
<feature type="region of interest" description="Disordered" evidence="3">
    <location>
        <begin position="1076"/>
        <end position="1149"/>
    </location>
</feature>
<proteinExistence type="predicted"/>
<dbReference type="PANTHER" id="PTHR47092">
    <property type="entry name" value="CAT EYE SYNDROME CRITICAL REGION PROTEIN 2"/>
    <property type="match status" value="1"/>
</dbReference>
<feature type="region of interest" description="Disordered" evidence="3">
    <location>
        <begin position="325"/>
        <end position="349"/>
    </location>
</feature>
<feature type="region of interest" description="Disordered" evidence="3">
    <location>
        <begin position="648"/>
        <end position="686"/>
    </location>
</feature>
<feature type="compositionally biased region" description="Polar residues" evidence="3">
    <location>
        <begin position="791"/>
        <end position="801"/>
    </location>
</feature>
<dbReference type="PROSITE" id="PS00633">
    <property type="entry name" value="BROMODOMAIN_1"/>
    <property type="match status" value="1"/>
</dbReference>
<reference evidence="5" key="1">
    <citation type="journal article" date="2020" name="bioRxiv">
        <title>Chromosome-level reference genome of the European wasp spider Argiope bruennichi: a resource for studies on range expansion and evolutionary adaptation.</title>
        <authorList>
            <person name="Sheffer M.M."/>
            <person name="Hoppe A."/>
            <person name="Krehenwinkel H."/>
            <person name="Uhl G."/>
            <person name="Kuss A.W."/>
            <person name="Jensen L."/>
            <person name="Jensen C."/>
            <person name="Gillespie R.G."/>
            <person name="Hoff K.J."/>
            <person name="Prost S."/>
        </authorList>
    </citation>
    <scope>NUCLEOTIDE SEQUENCE</scope>
</reference>
<feature type="compositionally biased region" description="Basic and acidic residues" evidence="3">
    <location>
        <begin position="1088"/>
        <end position="1108"/>
    </location>
</feature>
<dbReference type="Pfam" id="PF00439">
    <property type="entry name" value="Bromodomain"/>
    <property type="match status" value="1"/>
</dbReference>
<evidence type="ECO:0000256" key="2">
    <source>
        <dbReference type="PROSITE-ProRule" id="PRU00035"/>
    </source>
</evidence>
<dbReference type="SMART" id="SM00297">
    <property type="entry name" value="BROMO"/>
    <property type="match status" value="1"/>
</dbReference>
<feature type="domain" description="Bromo" evidence="4">
    <location>
        <begin position="421"/>
        <end position="491"/>
    </location>
</feature>
<dbReference type="GO" id="GO:0090537">
    <property type="term" value="C:CERF complex"/>
    <property type="evidence" value="ECO:0007669"/>
    <property type="project" value="InterPro"/>
</dbReference>
<feature type="region of interest" description="Disordered" evidence="3">
    <location>
        <begin position="1540"/>
        <end position="1624"/>
    </location>
</feature>
<dbReference type="Gene3D" id="1.20.920.10">
    <property type="entry name" value="Bromodomain-like"/>
    <property type="match status" value="1"/>
</dbReference>
<sequence length="1809" mass="205315">MWKIASTAQFVNAFRELFKLPEIEIQTLEEGFLGKSMYGINILKQLVVAILKSIYPNLGVRLENYEYFLKRVVNKIWITKETLEDNPLKEDPNFENLTPLTKLNIVYSLCLHLLDKATDSRSKWRDQISKMDSDLLRVQPLGSDDDGNEYWYFYGTRLYKQEPAKERKIKDWEEEWNTQKNTCLGKRGRGRPRKIKPRKSDGESEDSEEALANRSKYLNLGEKSRWSVVCNTLDDWVEFAEKLKDSESKCERALFRTITDNFLPVINEAYQAKEKKLQQKLRDLMPKINFTRESRKRRVKAISRSPEIDYENREYLTRSREHRLKERNRRLNESAENASRRRSRSRISPDINYDDFDEEISKSPRNGISYSENSDIDFAETTRNKESIEAKANEIMKDYIPLVSNNSDNKSLVLSVFTQLKLDKNSYPFHYGIDKKEFPDYYDIISVPMDLSRMERKLRMNIYKTAADIDDDFKIMVENCELYFGADSERSIMGRHTWRLFRRLMKNLSATPKQTEKTSAANGIGQKVNHELFKERKTTNVVSTPKQSEKVSVENVIGQKENPKLFKEKKTANVVSKRSERSRKMRKRLNNEALEILSKEAELAVERSQSMDEEHFRNSSQKIKKFTQFSDLKVEPIHSHPSNLIEKLMPNSSNQENNETYCNKSSSTDNHSSEDILPDTSYDHQCLPENMEVNDHESNEKNSNSSQLIVKNPEIFNGISVESGANLEILSDSEMDPHSASNCLSSEFASNNFRDQKSSSDEDFNNFSGASDNPSNTDFTSDLLIEESDGLGTSPSSNSQESYRSHDSNSSDSSVEDLAKYSPHQGESNATFLNGYGYASFTPGNEPTGSSTVDASCLGLASTNISKRHQVENEPKTSVVENISRASLIYNGNQNSYNIFGELNPRSKEFSENQPETRTSNSENRLMQDQFPHQEISKDEAASTIQTQTMQVPLINQVPSKSPLLYSSYSHQFTQGQIENQTHFRQSALSPEQEQHCKSQDLEHSQSLSKCSPSFLSNGKAQDQGNTENQSICSSKFTSNQEVDSLAYSRNHQTCSSASSFQNSTFSKSNTILQQGQCMEEQENVDSQEEHFPSQKEVENHDSAKTDQRYSSASSSSQEMQSQESGSDLTQSHTMHQESQTPLSVNEEHNKNQSKYCAFSSCQEIQGPEMIKSRYYTQPSSFPLATLKDQDPDESQQIHRLNTSHDVTQKQRFTKSQMKSSNISYQNKQVSDQMRFNSYQEVDNRENNSQSMASVTFCTDQNLKNQHSAKNHPLYLNQYISENQPKYSPTLSAHQEINHHQSTKNQLRGSPTLSACQETNHQQQPAKSQSRYSPTLSIHQEMNNQQLANNQSRCSPNASAYQANAKSFVKIHKNSSSCTSQIIDEQESARIHTRYSPTFSNQGVLIQESTKTSVQQMHNESLSLPPGIQNQVPVETSAFDFRNIFSSFNSSNTSTQVTEPSSSANSAMQIPSQVSVSHSNQNHMTKLNFPSVKVQLPPSSGQLIVVPGDPSSMTFHLFAKPVADPSQPIRSSLEIHADNQMRNQDCPENIDVESDCQVPSKNPMKKDTAQAPRKQSSPILGLQHLALNPRKSPTSPSLKNKHFDNSSNSNRSLDPSHKSPPALANASSVLKPNAALVRPLDPVNSSASFMQQHSRNSNSFQQEAFLQQTEALRNVPMIFTKGNSVSTNSVPAVSINVNNGQRSIIPNNLQNALMQNSNGQYVLIPSKDMLLNNVDHNLKVKNSERSPPIYHNNVMQNLSFQNGHLNSVQMLPQVHLPYVNPYYVVTNSSAFQNPSRYPVMNMQSIPFQR</sequence>
<comment type="caution">
    <text evidence="5">The sequence shown here is derived from an EMBL/GenBank/DDBJ whole genome shotgun (WGS) entry which is preliminary data.</text>
</comment>
<dbReference type="PANTHER" id="PTHR47092:SF1">
    <property type="entry name" value="CHROMATIN REMODELING REGULATOR CECR2"/>
    <property type="match status" value="1"/>
</dbReference>
<feature type="compositionally biased region" description="Basic and acidic residues" evidence="3">
    <location>
        <begin position="993"/>
        <end position="1004"/>
    </location>
</feature>
<dbReference type="PROSITE" id="PS50014">
    <property type="entry name" value="BROMODOMAIN_2"/>
    <property type="match status" value="1"/>
</dbReference>
<feature type="compositionally biased region" description="Polar residues" evidence="3">
    <location>
        <begin position="912"/>
        <end position="927"/>
    </location>
</feature>
<evidence type="ECO:0000256" key="3">
    <source>
        <dbReference type="SAM" id="MobiDB-lite"/>
    </source>
</evidence>
<name>A0A8T0F656_ARGBR</name>
<gene>
    <name evidence="5" type="ORF">HNY73_008066</name>
</gene>
<feature type="compositionally biased region" description="Low complexity" evidence="3">
    <location>
        <begin position="1111"/>
        <end position="1127"/>
    </location>
</feature>
<dbReference type="SUPFAM" id="SSF47370">
    <property type="entry name" value="Bromodomain"/>
    <property type="match status" value="1"/>
</dbReference>
<evidence type="ECO:0000313" key="5">
    <source>
        <dbReference type="EMBL" id="KAF8786341.1"/>
    </source>
</evidence>
<feature type="region of interest" description="Disordered" evidence="3">
    <location>
        <begin position="754"/>
        <end position="819"/>
    </location>
</feature>
<keyword evidence="6" id="KW-1185">Reference proteome</keyword>
<dbReference type="InterPro" id="IPR001487">
    <property type="entry name" value="Bromodomain"/>
</dbReference>
<feature type="region of interest" description="Disordered" evidence="3">
    <location>
        <begin position="183"/>
        <end position="208"/>
    </location>
</feature>
<dbReference type="EMBL" id="JABXBU010000015">
    <property type="protein sequence ID" value="KAF8786341.1"/>
    <property type="molecule type" value="Genomic_DNA"/>
</dbReference>
<dbReference type="InterPro" id="IPR018359">
    <property type="entry name" value="Bromodomain_CS"/>
</dbReference>
<dbReference type="Proteomes" id="UP000807504">
    <property type="component" value="Unassembled WGS sequence"/>
</dbReference>
<feature type="compositionally biased region" description="Basic residues" evidence="3">
    <location>
        <begin position="186"/>
        <end position="197"/>
    </location>
</feature>
<feature type="compositionally biased region" description="Polar residues" evidence="3">
    <location>
        <begin position="1005"/>
        <end position="1031"/>
    </location>
</feature>
<keyword evidence="1 2" id="KW-0103">Bromodomain</keyword>
<feature type="compositionally biased region" description="Polar residues" evidence="3">
    <location>
        <begin position="650"/>
        <end position="670"/>
    </location>
</feature>
<accession>A0A8T0F656</accession>
<feature type="compositionally biased region" description="Polar residues" evidence="3">
    <location>
        <begin position="765"/>
        <end position="780"/>
    </location>
</feature>
<protein>
    <submittedName>
        <fullName evidence="5">Cat eye syndrome critical region protein 2 like protein</fullName>
    </submittedName>
</protein>
<feature type="region of interest" description="Disordered" evidence="3">
    <location>
        <begin position="989"/>
        <end position="1031"/>
    </location>
</feature>
<evidence type="ECO:0000313" key="6">
    <source>
        <dbReference type="Proteomes" id="UP000807504"/>
    </source>
</evidence>
<feature type="compositionally biased region" description="Polar residues" evidence="3">
    <location>
        <begin position="1128"/>
        <end position="1144"/>
    </location>
</feature>
<reference evidence="5" key="2">
    <citation type="submission" date="2020-06" db="EMBL/GenBank/DDBJ databases">
        <authorList>
            <person name="Sheffer M."/>
        </authorList>
    </citation>
    <scope>NUCLEOTIDE SEQUENCE</scope>
</reference>
<organism evidence="5 6">
    <name type="scientific">Argiope bruennichi</name>
    <name type="common">Wasp spider</name>
    <name type="synonym">Aranea bruennichi</name>
    <dbReference type="NCBI Taxonomy" id="94029"/>
    <lineage>
        <taxon>Eukaryota</taxon>
        <taxon>Metazoa</taxon>
        <taxon>Ecdysozoa</taxon>
        <taxon>Arthropoda</taxon>
        <taxon>Chelicerata</taxon>
        <taxon>Arachnida</taxon>
        <taxon>Araneae</taxon>
        <taxon>Araneomorphae</taxon>
        <taxon>Entelegynae</taxon>
        <taxon>Araneoidea</taxon>
        <taxon>Araneidae</taxon>
        <taxon>Argiope</taxon>
    </lineage>
</organism>
<dbReference type="PRINTS" id="PR00503">
    <property type="entry name" value="BROMODOMAIN"/>
</dbReference>